<protein>
    <submittedName>
        <fullName evidence="1">Uncharacterized protein</fullName>
    </submittedName>
</protein>
<dbReference type="Proteomes" id="UP000799754">
    <property type="component" value="Unassembled WGS sequence"/>
</dbReference>
<name>A0ACB6S3C0_9PLEO</name>
<evidence type="ECO:0000313" key="1">
    <source>
        <dbReference type="EMBL" id="KAF2627699.1"/>
    </source>
</evidence>
<organism evidence="1 2">
    <name type="scientific">Macroventuria anomochaeta</name>
    <dbReference type="NCBI Taxonomy" id="301207"/>
    <lineage>
        <taxon>Eukaryota</taxon>
        <taxon>Fungi</taxon>
        <taxon>Dikarya</taxon>
        <taxon>Ascomycota</taxon>
        <taxon>Pezizomycotina</taxon>
        <taxon>Dothideomycetes</taxon>
        <taxon>Pleosporomycetidae</taxon>
        <taxon>Pleosporales</taxon>
        <taxon>Pleosporineae</taxon>
        <taxon>Didymellaceae</taxon>
        <taxon>Macroventuria</taxon>
    </lineage>
</organism>
<keyword evidence="2" id="KW-1185">Reference proteome</keyword>
<reference evidence="1" key="1">
    <citation type="journal article" date="2020" name="Stud. Mycol.">
        <title>101 Dothideomycetes genomes: a test case for predicting lifestyles and emergence of pathogens.</title>
        <authorList>
            <person name="Haridas S."/>
            <person name="Albert R."/>
            <person name="Binder M."/>
            <person name="Bloem J."/>
            <person name="Labutti K."/>
            <person name="Salamov A."/>
            <person name="Andreopoulos B."/>
            <person name="Baker S."/>
            <person name="Barry K."/>
            <person name="Bills G."/>
            <person name="Bluhm B."/>
            <person name="Cannon C."/>
            <person name="Castanera R."/>
            <person name="Culley D."/>
            <person name="Daum C."/>
            <person name="Ezra D."/>
            <person name="Gonzalez J."/>
            <person name="Henrissat B."/>
            <person name="Kuo A."/>
            <person name="Liang C."/>
            <person name="Lipzen A."/>
            <person name="Lutzoni F."/>
            <person name="Magnuson J."/>
            <person name="Mondo S."/>
            <person name="Nolan M."/>
            <person name="Ohm R."/>
            <person name="Pangilinan J."/>
            <person name="Park H.-J."/>
            <person name="Ramirez L."/>
            <person name="Alfaro M."/>
            <person name="Sun H."/>
            <person name="Tritt A."/>
            <person name="Yoshinaga Y."/>
            <person name="Zwiers L.-H."/>
            <person name="Turgeon B."/>
            <person name="Goodwin S."/>
            <person name="Spatafora J."/>
            <person name="Crous P."/>
            <person name="Grigoriev I."/>
        </authorList>
    </citation>
    <scope>NUCLEOTIDE SEQUENCE</scope>
    <source>
        <strain evidence="1">CBS 525.71</strain>
    </source>
</reference>
<comment type="caution">
    <text evidence="1">The sequence shown here is derived from an EMBL/GenBank/DDBJ whole genome shotgun (WGS) entry which is preliminary data.</text>
</comment>
<gene>
    <name evidence="1" type="ORF">BU25DRAFT_410834</name>
</gene>
<evidence type="ECO:0000313" key="2">
    <source>
        <dbReference type="Proteomes" id="UP000799754"/>
    </source>
</evidence>
<proteinExistence type="predicted"/>
<accession>A0ACB6S3C0</accession>
<dbReference type="EMBL" id="MU006716">
    <property type="protein sequence ID" value="KAF2627699.1"/>
    <property type="molecule type" value="Genomic_DNA"/>
</dbReference>
<sequence>MALEQQVYDAQVEAGLHQEPIELTTGCDNHITFLGVIVCFSHGSGWKLTKALTHPKYQQGEPPFEAR</sequence>